<dbReference type="InterPro" id="IPR017972">
    <property type="entry name" value="Cyt_P450_CS"/>
</dbReference>
<keyword evidence="4 13" id="KW-0349">Heme</keyword>
<keyword evidence="12" id="KW-0472">Membrane</keyword>
<keyword evidence="6 13" id="KW-0479">Metal-binding</keyword>
<keyword evidence="5" id="KW-0812">Transmembrane</keyword>
<dbReference type="PANTHER" id="PTHR47944">
    <property type="entry name" value="CYTOCHROME P450 98A9"/>
    <property type="match status" value="1"/>
</dbReference>
<dbReference type="Proteomes" id="UP000228380">
    <property type="component" value="Chromosome 6"/>
</dbReference>
<dbReference type="PRINTS" id="PR00385">
    <property type="entry name" value="P450"/>
</dbReference>
<reference evidence="16" key="2">
    <citation type="submission" date="2025-08" db="UniProtKB">
        <authorList>
            <consortium name="RefSeq"/>
        </authorList>
    </citation>
    <scope>IDENTIFICATION</scope>
    <source>
        <tissue evidence="16">Young leaves</tissue>
    </source>
</reference>
<dbReference type="GeneID" id="103710250"/>
<evidence type="ECO:0000256" key="8">
    <source>
        <dbReference type="ARBA" id="ARBA00022989"/>
    </source>
</evidence>
<dbReference type="SUPFAM" id="SSF48264">
    <property type="entry name" value="Cytochrome P450"/>
    <property type="match status" value="1"/>
</dbReference>
<dbReference type="InterPro" id="IPR036396">
    <property type="entry name" value="Cyt_P450_sf"/>
</dbReference>
<evidence type="ECO:0000256" key="12">
    <source>
        <dbReference type="ARBA" id="ARBA00023136"/>
    </source>
</evidence>
<evidence type="ECO:0000256" key="13">
    <source>
        <dbReference type="PIRSR" id="PIRSR602401-1"/>
    </source>
</evidence>
<dbReference type="InterPro" id="IPR001128">
    <property type="entry name" value="Cyt_P450"/>
</dbReference>
<keyword evidence="15" id="KW-1185">Reference proteome</keyword>
<dbReference type="AlphaFoldDB" id="A0A8B7C8R5"/>
<name>A0A8B7C8R5_PHODC</name>
<accession>A0A8B7C8R5</accession>
<evidence type="ECO:0000256" key="4">
    <source>
        <dbReference type="ARBA" id="ARBA00022617"/>
    </source>
</evidence>
<keyword evidence="11 14" id="KW-0503">Monooxygenase</keyword>
<dbReference type="GO" id="GO:0020037">
    <property type="term" value="F:heme binding"/>
    <property type="evidence" value="ECO:0007669"/>
    <property type="project" value="InterPro"/>
</dbReference>
<dbReference type="KEGG" id="pda:103710250"/>
<dbReference type="InterPro" id="IPR002401">
    <property type="entry name" value="Cyt_P450_E_grp-I"/>
</dbReference>
<evidence type="ECO:0000256" key="14">
    <source>
        <dbReference type="RuleBase" id="RU000461"/>
    </source>
</evidence>
<evidence type="ECO:0000256" key="1">
    <source>
        <dbReference type="ARBA" id="ARBA00001971"/>
    </source>
</evidence>
<evidence type="ECO:0000256" key="2">
    <source>
        <dbReference type="ARBA" id="ARBA00004167"/>
    </source>
</evidence>
<sequence>MAPVYLFLLTLLFATLLYLYFRPRSHAPLPPGPMGWPILGNLPQLGTKPHQTLYHLSHVHGPLMHLRFGRTDTIVAASAAVASLLLKTHDANFAGRPLSSGPKVMAYDGHSVAWSPYGDRWRAIRKICSLHLFSTKALDGFRHIRQSEVAAMAAGLAAATAAAAVEVGPWLNACTANTISRVTLGRRLFAVDGSGREEVREFKEMSVELTKLAGEFVVGDFVPALKWVDVGGVVGKMKRLSRQFDGFLEKIIREHMEESGPAEQHEDFLSVLIKLKEDGDEDGGKLTDQEMKGILLDMFVAGTDTSASTAEWALAELIRHPDILKKAQKELDSVVGRDRLVSESDLAHLPLLQAIIKETFRIHPSTPLSLPRVAADHCEINGYHIPKGATLLVNVWAIGRDPATWADPLEFRPSRFLPGGGHEHVDIKGNDFEIIPFGAGRRICAGMSLGLRMVQLMAATLVHAFDWALPVGQDPEKLNMEEAFGLTLQRAVPLAVCPKPRLAPHVYRAA</sequence>
<comment type="subcellular location">
    <subcellularLocation>
        <location evidence="2">Membrane</location>
        <topology evidence="2">Single-pass membrane protein</topology>
    </subcellularLocation>
</comment>
<dbReference type="PROSITE" id="PS00086">
    <property type="entry name" value="CYTOCHROME_P450"/>
    <property type="match status" value="1"/>
</dbReference>
<dbReference type="Pfam" id="PF00067">
    <property type="entry name" value="p450"/>
    <property type="match status" value="1"/>
</dbReference>
<evidence type="ECO:0000313" key="15">
    <source>
        <dbReference type="Proteomes" id="UP000228380"/>
    </source>
</evidence>
<evidence type="ECO:0000256" key="10">
    <source>
        <dbReference type="ARBA" id="ARBA00023004"/>
    </source>
</evidence>
<dbReference type="RefSeq" id="XP_008794133.2">
    <property type="nucleotide sequence ID" value="XM_008795911.4"/>
</dbReference>
<gene>
    <name evidence="16" type="primary">LOC103710250</name>
</gene>
<organism evidence="15 16">
    <name type="scientific">Phoenix dactylifera</name>
    <name type="common">Date palm</name>
    <dbReference type="NCBI Taxonomy" id="42345"/>
    <lineage>
        <taxon>Eukaryota</taxon>
        <taxon>Viridiplantae</taxon>
        <taxon>Streptophyta</taxon>
        <taxon>Embryophyta</taxon>
        <taxon>Tracheophyta</taxon>
        <taxon>Spermatophyta</taxon>
        <taxon>Magnoliopsida</taxon>
        <taxon>Liliopsida</taxon>
        <taxon>Arecaceae</taxon>
        <taxon>Coryphoideae</taxon>
        <taxon>Phoeniceae</taxon>
        <taxon>Phoenix</taxon>
    </lineage>
</organism>
<dbReference type="FunFam" id="1.10.630.10:FF:000097">
    <property type="entry name" value="Cytochrome P-450 19"/>
    <property type="match status" value="1"/>
</dbReference>
<keyword evidence="10 13" id="KW-0408">Iron</keyword>
<evidence type="ECO:0000256" key="11">
    <source>
        <dbReference type="ARBA" id="ARBA00023033"/>
    </source>
</evidence>
<proteinExistence type="inferred from homology"/>
<comment type="similarity">
    <text evidence="3 14">Belongs to the cytochrome P450 family.</text>
</comment>
<evidence type="ECO:0000313" key="16">
    <source>
        <dbReference type="RefSeq" id="XP_008794133.2"/>
    </source>
</evidence>
<dbReference type="GO" id="GO:0080027">
    <property type="term" value="P:response to herbivore"/>
    <property type="evidence" value="ECO:0007669"/>
    <property type="project" value="UniProtKB-ARBA"/>
</dbReference>
<dbReference type="GO" id="GO:0004497">
    <property type="term" value="F:monooxygenase activity"/>
    <property type="evidence" value="ECO:0007669"/>
    <property type="project" value="UniProtKB-KW"/>
</dbReference>
<dbReference type="GO" id="GO:0010333">
    <property type="term" value="F:terpene synthase activity"/>
    <property type="evidence" value="ECO:0007669"/>
    <property type="project" value="UniProtKB-ARBA"/>
</dbReference>
<keyword evidence="7" id="KW-0521">NADP</keyword>
<evidence type="ECO:0000256" key="6">
    <source>
        <dbReference type="ARBA" id="ARBA00022723"/>
    </source>
</evidence>
<evidence type="ECO:0000256" key="5">
    <source>
        <dbReference type="ARBA" id="ARBA00022692"/>
    </source>
</evidence>
<reference evidence="15" key="1">
    <citation type="journal article" date="2019" name="Nat. Commun.">
        <title>Genome-wide association mapping of date palm fruit traits.</title>
        <authorList>
            <person name="Hazzouri K.M."/>
            <person name="Gros-Balthazard M."/>
            <person name="Flowers J.M."/>
            <person name="Copetti D."/>
            <person name="Lemansour A."/>
            <person name="Lebrun M."/>
            <person name="Masmoudi K."/>
            <person name="Ferrand S."/>
            <person name="Dhar M.I."/>
            <person name="Fresquez Z.A."/>
            <person name="Rosas U."/>
            <person name="Zhang J."/>
            <person name="Talag J."/>
            <person name="Lee S."/>
            <person name="Kudrna D."/>
            <person name="Powell R.F."/>
            <person name="Leitch I.J."/>
            <person name="Krueger R.R."/>
            <person name="Wing R.A."/>
            <person name="Amiri K.M.A."/>
            <person name="Purugganan M.D."/>
        </authorList>
    </citation>
    <scope>NUCLEOTIDE SEQUENCE [LARGE SCALE GENOMIC DNA]</scope>
    <source>
        <strain evidence="15">cv. Khalas</strain>
    </source>
</reference>
<dbReference type="GO" id="GO:0016020">
    <property type="term" value="C:membrane"/>
    <property type="evidence" value="ECO:0007669"/>
    <property type="project" value="UniProtKB-SubCell"/>
</dbReference>
<evidence type="ECO:0000256" key="7">
    <source>
        <dbReference type="ARBA" id="ARBA00022857"/>
    </source>
</evidence>
<dbReference type="PRINTS" id="PR00463">
    <property type="entry name" value="EP450I"/>
</dbReference>
<keyword evidence="9 14" id="KW-0560">Oxidoreductase</keyword>
<feature type="binding site" description="axial binding residue" evidence="13">
    <location>
        <position position="444"/>
    </location>
    <ligand>
        <name>heme</name>
        <dbReference type="ChEBI" id="CHEBI:30413"/>
    </ligand>
    <ligandPart>
        <name>Fe</name>
        <dbReference type="ChEBI" id="CHEBI:18248"/>
    </ligandPart>
</feature>
<evidence type="ECO:0000256" key="3">
    <source>
        <dbReference type="ARBA" id="ARBA00010617"/>
    </source>
</evidence>
<dbReference type="PANTHER" id="PTHR47944:SF18">
    <property type="entry name" value="FLAVONOID 3'-MONOOXYGENASE"/>
    <property type="match status" value="1"/>
</dbReference>
<dbReference type="GO" id="GO:0016705">
    <property type="term" value="F:oxidoreductase activity, acting on paired donors, with incorporation or reduction of molecular oxygen"/>
    <property type="evidence" value="ECO:0007669"/>
    <property type="project" value="InterPro"/>
</dbReference>
<evidence type="ECO:0000256" key="9">
    <source>
        <dbReference type="ARBA" id="ARBA00023002"/>
    </source>
</evidence>
<protein>
    <submittedName>
        <fullName evidence="16">Flavonoid 3'-monooxygenase CYP75B137-like</fullName>
    </submittedName>
</protein>
<dbReference type="GO" id="GO:0005506">
    <property type="term" value="F:iron ion binding"/>
    <property type="evidence" value="ECO:0007669"/>
    <property type="project" value="InterPro"/>
</dbReference>
<dbReference type="OrthoDB" id="2789670at2759"/>
<dbReference type="Gene3D" id="1.10.630.10">
    <property type="entry name" value="Cytochrome P450"/>
    <property type="match status" value="1"/>
</dbReference>
<comment type="cofactor">
    <cofactor evidence="1 13">
        <name>heme</name>
        <dbReference type="ChEBI" id="CHEBI:30413"/>
    </cofactor>
</comment>
<keyword evidence="8" id="KW-1133">Transmembrane helix</keyword>